<keyword evidence="16" id="KW-1185">Reference proteome</keyword>
<keyword evidence="4" id="KW-0808">Transferase</keyword>
<evidence type="ECO:0000256" key="13">
    <source>
        <dbReference type="ARBA" id="ARBA00023180"/>
    </source>
</evidence>
<keyword evidence="3" id="KW-0328">Glycosyltransferase</keyword>
<sequence>MAISSGEMYEYFHFFQGSDLPIKTQDEIHSFFKNVSGQEFINIDKGRCKMAQNKCWYYHLFCHNRFYRKNKLMKALNFFFVYIQKILHIKHNVDIELYQGSALFSITRKFAVYLLSKKEEIEKRFRYSLAADECFIQSMVMCSPFKDSIRDIDKQNSSNARLIDRTRPDGKNSPHVWRKEELNYLLKQPVDICFARKFDEGVDKEIVEMIEAKLKINRSHYGKEI</sequence>
<evidence type="ECO:0000256" key="12">
    <source>
        <dbReference type="ARBA" id="ARBA00023157"/>
    </source>
</evidence>
<evidence type="ECO:0000313" key="15">
    <source>
        <dbReference type="EMBL" id="MCJ2381162.1"/>
    </source>
</evidence>
<keyword evidence="7" id="KW-0256">Endoplasmic reticulum</keyword>
<dbReference type="RefSeq" id="WP_243325482.1">
    <property type="nucleotide sequence ID" value="NZ_JAKZMM010000027.1"/>
</dbReference>
<evidence type="ECO:0000256" key="7">
    <source>
        <dbReference type="ARBA" id="ARBA00022824"/>
    </source>
</evidence>
<evidence type="ECO:0000256" key="3">
    <source>
        <dbReference type="ARBA" id="ARBA00022676"/>
    </source>
</evidence>
<dbReference type="InterPro" id="IPR003406">
    <property type="entry name" value="Glyco_trans_14"/>
</dbReference>
<evidence type="ECO:0000256" key="1">
    <source>
        <dbReference type="ARBA" id="ARBA00004323"/>
    </source>
</evidence>
<accession>A0ABT0C2B6</accession>
<dbReference type="Pfam" id="PF02485">
    <property type="entry name" value="Branch"/>
    <property type="match status" value="1"/>
</dbReference>
<gene>
    <name evidence="15" type="ORF">MUN53_11135</name>
</gene>
<evidence type="ECO:0000256" key="9">
    <source>
        <dbReference type="ARBA" id="ARBA00022989"/>
    </source>
</evidence>
<comment type="subcellular location">
    <subcellularLocation>
        <location evidence="2">Endoplasmic reticulum membrane</location>
        <topology evidence="2">Single-pass type II membrane protein</topology>
    </subcellularLocation>
    <subcellularLocation>
        <location evidence="1">Golgi apparatus membrane</location>
        <topology evidence="1">Single-pass type II membrane protein</topology>
    </subcellularLocation>
</comment>
<keyword evidence="5" id="KW-0812">Transmembrane</keyword>
<dbReference type="PANTHER" id="PTHR46025:SF3">
    <property type="entry name" value="XYLOSYLTRANSFERASE OXT"/>
    <property type="match status" value="1"/>
</dbReference>
<keyword evidence="13" id="KW-0325">Glycoprotein</keyword>
<evidence type="ECO:0000256" key="14">
    <source>
        <dbReference type="ARBA" id="ARBA00042865"/>
    </source>
</evidence>
<protein>
    <recommendedName>
        <fullName evidence="14">Peptide O-xylosyltransferase</fullName>
    </recommendedName>
</protein>
<keyword evidence="8" id="KW-0735">Signal-anchor</keyword>
<dbReference type="Proteomes" id="UP001165444">
    <property type="component" value="Unassembled WGS sequence"/>
</dbReference>
<dbReference type="InterPro" id="IPR043538">
    <property type="entry name" value="XYLT"/>
</dbReference>
<evidence type="ECO:0000256" key="2">
    <source>
        <dbReference type="ARBA" id="ARBA00004648"/>
    </source>
</evidence>
<comment type="caution">
    <text evidence="15">The sequence shown here is derived from an EMBL/GenBank/DDBJ whole genome shotgun (WGS) entry which is preliminary data.</text>
</comment>
<proteinExistence type="predicted"/>
<evidence type="ECO:0000256" key="10">
    <source>
        <dbReference type="ARBA" id="ARBA00023034"/>
    </source>
</evidence>
<keyword evidence="12" id="KW-1015">Disulfide bond</keyword>
<organism evidence="15 16">
    <name type="scientific">Parabacteroides faecalis</name>
    <dbReference type="NCBI Taxonomy" id="2924040"/>
    <lineage>
        <taxon>Bacteria</taxon>
        <taxon>Pseudomonadati</taxon>
        <taxon>Bacteroidota</taxon>
        <taxon>Bacteroidia</taxon>
        <taxon>Bacteroidales</taxon>
        <taxon>Tannerellaceae</taxon>
        <taxon>Parabacteroides</taxon>
    </lineage>
</organism>
<keyword evidence="11" id="KW-0472">Membrane</keyword>
<name>A0ABT0C2B6_9BACT</name>
<keyword evidence="9" id="KW-1133">Transmembrane helix</keyword>
<evidence type="ECO:0000256" key="8">
    <source>
        <dbReference type="ARBA" id="ARBA00022968"/>
    </source>
</evidence>
<evidence type="ECO:0000256" key="11">
    <source>
        <dbReference type="ARBA" id="ARBA00023136"/>
    </source>
</evidence>
<evidence type="ECO:0000256" key="6">
    <source>
        <dbReference type="ARBA" id="ARBA00022723"/>
    </source>
</evidence>
<evidence type="ECO:0000256" key="5">
    <source>
        <dbReference type="ARBA" id="ARBA00022692"/>
    </source>
</evidence>
<evidence type="ECO:0000256" key="4">
    <source>
        <dbReference type="ARBA" id="ARBA00022679"/>
    </source>
</evidence>
<keyword evidence="10" id="KW-0333">Golgi apparatus</keyword>
<dbReference type="EMBL" id="JAKZMM010000027">
    <property type="protein sequence ID" value="MCJ2381162.1"/>
    <property type="molecule type" value="Genomic_DNA"/>
</dbReference>
<dbReference type="PANTHER" id="PTHR46025">
    <property type="entry name" value="XYLOSYLTRANSFERASE OXT"/>
    <property type="match status" value="1"/>
</dbReference>
<keyword evidence="6" id="KW-0479">Metal-binding</keyword>
<reference evidence="15 16" key="1">
    <citation type="submission" date="2022-03" db="EMBL/GenBank/DDBJ databases">
        <title>Parabacteroides sp. nov. isolated from swine feces.</title>
        <authorList>
            <person name="Bak J.E."/>
        </authorList>
    </citation>
    <scope>NUCLEOTIDE SEQUENCE [LARGE SCALE GENOMIC DNA]</scope>
    <source>
        <strain evidence="15 16">AGMB00274</strain>
    </source>
</reference>
<evidence type="ECO:0000313" key="16">
    <source>
        <dbReference type="Proteomes" id="UP001165444"/>
    </source>
</evidence>